<dbReference type="InterPro" id="IPR036291">
    <property type="entry name" value="NAD(P)-bd_dom_sf"/>
</dbReference>
<dbReference type="RefSeq" id="WP_274044438.1">
    <property type="nucleotide sequence ID" value="NZ_JANCPR020000006.1"/>
</dbReference>
<sequence length="256" mass="27323">MTSPILVTGGTGTLGRLLVPRLTDAGRQVRVLSRSRYESGDGAEFVQGDLAKGEALESAVDGVRVIVHCASDKRGDAQATRNLVRAVSSHSPAPHLVYVSIVGVDRISLGYFRSKLESERIVADSGLPWTTLRATQFYDLILKGVSSAAKLPLVPIPSGFRVQPLDADEVAARLADIALDPHPAGRAPDIAGPEATTAADLLRTYLHTTGRPNRKILSLRMPGTRAIRNGTLLPQGPLHTTTRTWSDFLAKTPAPA</sequence>
<dbReference type="PANTHER" id="PTHR43162:SF1">
    <property type="entry name" value="PRESTALK A DIFFERENTIATION PROTEIN A"/>
    <property type="match status" value="1"/>
</dbReference>
<feature type="domain" description="NAD(P)-binding" evidence="1">
    <location>
        <begin position="9"/>
        <end position="139"/>
    </location>
</feature>
<accession>A0ABT6ZS33</accession>
<reference evidence="2 3" key="1">
    <citation type="submission" date="2023-05" db="EMBL/GenBank/DDBJ databases">
        <title>Streptantibioticus silvisoli sp. nov., acidotolerant actinomycetes 1 from pine litter.</title>
        <authorList>
            <person name="Swiecimska M."/>
            <person name="Golinska P."/>
            <person name="Sangal V."/>
            <person name="Wachnowicz B."/>
            <person name="Goodfellow M."/>
        </authorList>
    </citation>
    <scope>NUCLEOTIDE SEQUENCE [LARGE SCALE GENOMIC DNA]</scope>
    <source>
        <strain evidence="2 3">DSM 42109</strain>
    </source>
</reference>
<comment type="caution">
    <text evidence="2">The sequence shown here is derived from an EMBL/GenBank/DDBJ whole genome shotgun (WGS) entry which is preliminary data.</text>
</comment>
<proteinExistence type="predicted"/>
<dbReference type="EMBL" id="JANCPR020000006">
    <property type="protein sequence ID" value="MDJ1131849.1"/>
    <property type="molecule type" value="Genomic_DNA"/>
</dbReference>
<keyword evidence="3" id="KW-1185">Reference proteome</keyword>
<evidence type="ECO:0000313" key="2">
    <source>
        <dbReference type="EMBL" id="MDJ1131849.1"/>
    </source>
</evidence>
<dbReference type="Gene3D" id="3.40.50.720">
    <property type="entry name" value="NAD(P)-binding Rossmann-like Domain"/>
    <property type="match status" value="1"/>
</dbReference>
<name>A0ABT6ZS33_9ACTN</name>
<organism evidence="2 3">
    <name type="scientific">Streptomyces iconiensis</name>
    <dbReference type="NCBI Taxonomy" id="1384038"/>
    <lineage>
        <taxon>Bacteria</taxon>
        <taxon>Bacillati</taxon>
        <taxon>Actinomycetota</taxon>
        <taxon>Actinomycetes</taxon>
        <taxon>Kitasatosporales</taxon>
        <taxon>Streptomycetaceae</taxon>
        <taxon>Streptomyces</taxon>
    </lineage>
</organism>
<evidence type="ECO:0000313" key="3">
    <source>
        <dbReference type="Proteomes" id="UP001214441"/>
    </source>
</evidence>
<protein>
    <submittedName>
        <fullName evidence="2">SDR family oxidoreductase</fullName>
    </submittedName>
</protein>
<dbReference type="SUPFAM" id="SSF51735">
    <property type="entry name" value="NAD(P)-binding Rossmann-fold domains"/>
    <property type="match status" value="1"/>
</dbReference>
<gene>
    <name evidence="2" type="ORF">NMN56_007745</name>
</gene>
<dbReference type="InterPro" id="IPR051604">
    <property type="entry name" value="Ergot_Alk_Oxidoreductase"/>
</dbReference>
<dbReference type="Pfam" id="PF13460">
    <property type="entry name" value="NAD_binding_10"/>
    <property type="match status" value="1"/>
</dbReference>
<dbReference type="Proteomes" id="UP001214441">
    <property type="component" value="Unassembled WGS sequence"/>
</dbReference>
<evidence type="ECO:0000259" key="1">
    <source>
        <dbReference type="Pfam" id="PF13460"/>
    </source>
</evidence>
<dbReference type="PANTHER" id="PTHR43162">
    <property type="match status" value="1"/>
</dbReference>
<dbReference type="InterPro" id="IPR016040">
    <property type="entry name" value="NAD(P)-bd_dom"/>
</dbReference>